<evidence type="ECO:0000256" key="3">
    <source>
        <dbReference type="ARBA" id="ARBA00006259"/>
    </source>
</evidence>
<keyword evidence="10" id="KW-1185">Reference proteome</keyword>
<comment type="subcellular location">
    <subcellularLocation>
        <location evidence="1">Cytoplasm</location>
    </subcellularLocation>
    <subcellularLocation>
        <location evidence="2">Preautophagosomal structure membrane</location>
        <topology evidence="2">Peripheral membrane protein</topology>
    </subcellularLocation>
</comment>
<dbReference type="InterPro" id="IPR045326">
    <property type="entry name" value="ATG17-like_dom"/>
</dbReference>
<dbReference type="PANTHER" id="PTHR28005:SF1">
    <property type="entry name" value="AUTOPHAGY-RELATED PROTEIN 17"/>
    <property type="match status" value="1"/>
</dbReference>
<comment type="similarity">
    <text evidence="3">Belongs to the ATG17 family.</text>
</comment>
<organism evidence="9 10">
    <name type="scientific">Halteria grandinella</name>
    <dbReference type="NCBI Taxonomy" id="5974"/>
    <lineage>
        <taxon>Eukaryota</taxon>
        <taxon>Sar</taxon>
        <taxon>Alveolata</taxon>
        <taxon>Ciliophora</taxon>
        <taxon>Intramacronucleata</taxon>
        <taxon>Spirotrichea</taxon>
        <taxon>Stichotrichia</taxon>
        <taxon>Sporadotrichida</taxon>
        <taxon>Halteriidae</taxon>
        <taxon>Halteria</taxon>
    </lineage>
</organism>
<evidence type="ECO:0000256" key="2">
    <source>
        <dbReference type="ARBA" id="ARBA00004623"/>
    </source>
</evidence>
<dbReference type="AlphaFoldDB" id="A0A8J8NZA8"/>
<feature type="domain" description="Autophagy protein ATG17-like" evidence="8">
    <location>
        <begin position="43"/>
        <end position="423"/>
    </location>
</feature>
<evidence type="ECO:0000256" key="5">
    <source>
        <dbReference type="ARBA" id="ARBA00023006"/>
    </source>
</evidence>
<dbReference type="Proteomes" id="UP000785679">
    <property type="component" value="Unassembled WGS sequence"/>
</dbReference>
<dbReference type="OrthoDB" id="1937984at2759"/>
<protein>
    <recommendedName>
        <fullName evidence="8">Autophagy protein ATG17-like domain-containing protein</fullName>
    </recommendedName>
</protein>
<accession>A0A8J8NZA8</accession>
<evidence type="ECO:0000256" key="6">
    <source>
        <dbReference type="ARBA" id="ARBA00023136"/>
    </source>
</evidence>
<comment type="caution">
    <text evidence="9">The sequence shown here is derived from an EMBL/GenBank/DDBJ whole genome shotgun (WGS) entry which is preliminary data.</text>
</comment>
<dbReference type="InterPro" id="IPR007240">
    <property type="entry name" value="Atg17"/>
</dbReference>
<proteinExistence type="inferred from homology"/>
<dbReference type="GO" id="GO:0034045">
    <property type="term" value="C:phagophore assembly site membrane"/>
    <property type="evidence" value="ECO:0007669"/>
    <property type="project" value="UniProtKB-SubCell"/>
</dbReference>
<dbReference type="GO" id="GO:0030295">
    <property type="term" value="F:protein kinase activator activity"/>
    <property type="evidence" value="ECO:0007669"/>
    <property type="project" value="TreeGrafter"/>
</dbReference>
<evidence type="ECO:0000256" key="7">
    <source>
        <dbReference type="SAM" id="MobiDB-lite"/>
    </source>
</evidence>
<keyword evidence="6" id="KW-0472">Membrane</keyword>
<dbReference type="GO" id="GO:0000422">
    <property type="term" value="P:autophagy of mitochondrion"/>
    <property type="evidence" value="ECO:0007669"/>
    <property type="project" value="TreeGrafter"/>
</dbReference>
<feature type="region of interest" description="Disordered" evidence="7">
    <location>
        <begin position="457"/>
        <end position="491"/>
    </location>
</feature>
<dbReference type="GO" id="GO:0034727">
    <property type="term" value="P:piecemeal microautophagy of the nucleus"/>
    <property type="evidence" value="ECO:0007669"/>
    <property type="project" value="TreeGrafter"/>
</dbReference>
<evidence type="ECO:0000259" key="8">
    <source>
        <dbReference type="Pfam" id="PF04108"/>
    </source>
</evidence>
<evidence type="ECO:0000256" key="4">
    <source>
        <dbReference type="ARBA" id="ARBA00022490"/>
    </source>
</evidence>
<reference evidence="9" key="1">
    <citation type="submission" date="2019-06" db="EMBL/GenBank/DDBJ databases">
        <authorList>
            <person name="Zheng W."/>
        </authorList>
    </citation>
    <scope>NUCLEOTIDE SEQUENCE</scope>
    <source>
        <strain evidence="9">QDHG01</strain>
    </source>
</reference>
<dbReference type="PANTHER" id="PTHR28005">
    <property type="entry name" value="AUTOPHAGY-RELATED PROTEIN 17"/>
    <property type="match status" value="1"/>
</dbReference>
<dbReference type="GO" id="GO:1990316">
    <property type="term" value="C:Atg1/ULK1 kinase complex"/>
    <property type="evidence" value="ECO:0007669"/>
    <property type="project" value="TreeGrafter"/>
</dbReference>
<dbReference type="GO" id="GO:0060090">
    <property type="term" value="F:molecular adaptor activity"/>
    <property type="evidence" value="ECO:0007669"/>
    <property type="project" value="TreeGrafter"/>
</dbReference>
<evidence type="ECO:0000256" key="1">
    <source>
        <dbReference type="ARBA" id="ARBA00004496"/>
    </source>
</evidence>
<evidence type="ECO:0000313" key="10">
    <source>
        <dbReference type="Proteomes" id="UP000785679"/>
    </source>
</evidence>
<dbReference type="Pfam" id="PF04108">
    <property type="entry name" value="ATG17_like"/>
    <property type="match status" value="1"/>
</dbReference>
<dbReference type="GO" id="GO:0000045">
    <property type="term" value="P:autophagosome assembly"/>
    <property type="evidence" value="ECO:0007669"/>
    <property type="project" value="TreeGrafter"/>
</dbReference>
<gene>
    <name evidence="9" type="ORF">FGO68_gene5048</name>
</gene>
<evidence type="ECO:0000313" key="9">
    <source>
        <dbReference type="EMBL" id="TNV84398.1"/>
    </source>
</evidence>
<keyword evidence="5" id="KW-0072">Autophagy</keyword>
<feature type="region of interest" description="Disordered" evidence="7">
    <location>
        <begin position="127"/>
        <end position="152"/>
    </location>
</feature>
<sequence length="491" mass="56392">MSNHAEGATSTGSSQTPFQNLRKNTLIAYQKVSEALKECSLLIKGLENQVEGTVQVAQAKLERIDAELNGQFNIIQVLVGSLHSKKVDAKVQYDKVEAASNCQNTLQQILNSLSECEIAGNTTVQDQQLGKAKAHNQSDGLKAPDKKGADNMTSSVHEELKQRGIHTLWDFVDEESIREVTGRAEITYQQLQIVYQRYAEHVESLVRKVDAHLSKIVKAKGDCSLQRGAVLEKQQRIRILIAEVHKLFRTVEIAYQQLESLAKQSASPNISQESNTRSNQQLNQIVAQSEALMEELGNESELIKTSIEGYRLKNEQAREAFVSFVNFAPQVQLYMQEVDKWQNQFELKRQQSIEDFEEVEKLRTWYEYFQKSYIQMESEIERRRKFEAKLRLQVQAMQSFLESELAAEHRVRIEFNEQNHRYLPQNLKVMLEEPPTQYQIYPTILDHEETQILDYEKLPESTKPVVGGGGDTSTKTSEEEERNQRINNQRK</sequence>
<keyword evidence="4" id="KW-0963">Cytoplasm</keyword>
<name>A0A8J8NZA8_HALGN</name>
<dbReference type="EMBL" id="RRYP01002814">
    <property type="protein sequence ID" value="TNV84398.1"/>
    <property type="molecule type" value="Genomic_DNA"/>
</dbReference>